<dbReference type="GeneID" id="94583688"/>
<dbReference type="AlphaFoldDB" id="A0A1D8NJF3"/>
<proteinExistence type="predicted"/>
<gene>
    <name evidence="1" type="ORF">YALI1_E25622g</name>
</gene>
<organism evidence="1 2">
    <name type="scientific">Yarrowia lipolytica</name>
    <name type="common">Candida lipolytica</name>
    <dbReference type="NCBI Taxonomy" id="4952"/>
    <lineage>
        <taxon>Eukaryota</taxon>
        <taxon>Fungi</taxon>
        <taxon>Dikarya</taxon>
        <taxon>Ascomycota</taxon>
        <taxon>Saccharomycotina</taxon>
        <taxon>Dipodascomycetes</taxon>
        <taxon>Dipodascales</taxon>
        <taxon>Dipodascales incertae sedis</taxon>
        <taxon>Yarrowia</taxon>
    </lineage>
</organism>
<dbReference type="RefSeq" id="XP_068139186.1">
    <property type="nucleotide sequence ID" value="XM_068283085.1"/>
</dbReference>
<sequence length="104" mass="11962">MRWGVSELDSAGFEWFIGGLRAFRDMVIAGQWITVYSTTWNELDSSLRCELEVWGYASLVHRRLRLLLVGLVHLSCGLDRKECTVRLKGYFKAAHDPLLIRAFS</sequence>
<dbReference type="Proteomes" id="UP000182444">
    <property type="component" value="Chromosome 1E"/>
</dbReference>
<evidence type="ECO:0000313" key="1">
    <source>
        <dbReference type="EMBL" id="AOW05759.1"/>
    </source>
</evidence>
<protein>
    <submittedName>
        <fullName evidence="1">Uncharacterized protein</fullName>
    </submittedName>
</protein>
<name>A0A1D8NJF3_YARLL</name>
<evidence type="ECO:0000313" key="2">
    <source>
        <dbReference type="Proteomes" id="UP000182444"/>
    </source>
</evidence>
<dbReference type="EMBL" id="CP017557">
    <property type="protein sequence ID" value="AOW05759.1"/>
    <property type="molecule type" value="Genomic_DNA"/>
</dbReference>
<accession>A0A1D8NJF3</accession>
<reference evidence="1 2" key="1">
    <citation type="journal article" date="2016" name="PLoS ONE">
        <title>Sequence Assembly of Yarrowia lipolytica Strain W29/CLIB89 Shows Transposable Element Diversity.</title>
        <authorList>
            <person name="Magnan C."/>
            <person name="Yu J."/>
            <person name="Chang I."/>
            <person name="Jahn E."/>
            <person name="Kanomata Y."/>
            <person name="Wu J."/>
            <person name="Zeller M."/>
            <person name="Oakes M."/>
            <person name="Baldi P."/>
            <person name="Sandmeyer S."/>
        </authorList>
    </citation>
    <scope>NUCLEOTIDE SEQUENCE [LARGE SCALE GENOMIC DNA]</scope>
    <source>
        <strain evidence="2">CLIB89(W29)</strain>
    </source>
</reference>
<dbReference type="VEuPathDB" id="FungiDB:YALI1_E25622g"/>